<comment type="function">
    <text evidence="1">Is involved in generating a small heat-stable compound (Nod), an acylated oligomer of N-acetylglucosamine, that stimulates mitosis in various plant protoplasts.</text>
</comment>
<keyword evidence="12" id="KW-1185">Reference proteome</keyword>
<evidence type="ECO:0000313" key="10">
    <source>
        <dbReference type="EMBL" id="MBB4007476.1"/>
    </source>
</evidence>
<dbReference type="Gene3D" id="3.20.20.370">
    <property type="entry name" value="Glycoside hydrolase/deacetylase"/>
    <property type="match status" value="1"/>
</dbReference>
<name>A0A1Q8ZZ11_9HYPH</name>
<dbReference type="OrthoDB" id="276604at2"/>
<accession>A0A1Q8ZZ11</accession>
<dbReference type="GO" id="GO:0016810">
    <property type="term" value="F:hydrolase activity, acting on carbon-nitrogen (but not peptide) bonds"/>
    <property type="evidence" value="ECO:0007669"/>
    <property type="project" value="InterPro"/>
</dbReference>
<keyword evidence="8" id="KW-0732">Signal</keyword>
<dbReference type="Proteomes" id="UP000185598">
    <property type="component" value="Unassembled WGS sequence"/>
</dbReference>
<dbReference type="Pfam" id="PF01522">
    <property type="entry name" value="Polysacc_deac_1"/>
    <property type="match status" value="1"/>
</dbReference>
<dbReference type="PANTHER" id="PTHR10587:SF133">
    <property type="entry name" value="CHITIN DEACETYLASE 1-RELATED"/>
    <property type="match status" value="1"/>
</dbReference>
<dbReference type="GO" id="GO:0046872">
    <property type="term" value="F:metal ion binding"/>
    <property type="evidence" value="ECO:0007669"/>
    <property type="project" value="UniProtKB-KW"/>
</dbReference>
<dbReference type="GO" id="GO:0016020">
    <property type="term" value="C:membrane"/>
    <property type="evidence" value="ECO:0007669"/>
    <property type="project" value="TreeGrafter"/>
</dbReference>
<keyword evidence="5" id="KW-0378">Hydrolase</keyword>
<dbReference type="Proteomes" id="UP000544107">
    <property type="component" value="Unassembled WGS sequence"/>
</dbReference>
<dbReference type="PROSITE" id="PS51677">
    <property type="entry name" value="NODB"/>
    <property type="match status" value="1"/>
</dbReference>
<keyword evidence="4" id="KW-0479">Metal-binding</keyword>
<feature type="domain" description="NodB homology" evidence="9">
    <location>
        <begin position="81"/>
        <end position="261"/>
    </location>
</feature>
<evidence type="ECO:0000259" key="9">
    <source>
        <dbReference type="PROSITE" id="PS51677"/>
    </source>
</evidence>
<feature type="chain" id="PRO_5044564204" description="Chitooligosaccharide deacetylase" evidence="8">
    <location>
        <begin position="25"/>
        <end position="277"/>
    </location>
</feature>
<dbReference type="CDD" id="cd10917">
    <property type="entry name" value="CE4_NodB_like_6s_7s"/>
    <property type="match status" value="1"/>
</dbReference>
<protein>
    <recommendedName>
        <fullName evidence="3">Chitooligosaccharide deacetylase</fullName>
    </recommendedName>
    <alternativeName>
        <fullName evidence="6">Nodulation protein B</fullName>
    </alternativeName>
</protein>
<evidence type="ECO:0000313" key="12">
    <source>
        <dbReference type="Proteomes" id="UP000185598"/>
    </source>
</evidence>
<dbReference type="GO" id="GO:0005975">
    <property type="term" value="P:carbohydrate metabolic process"/>
    <property type="evidence" value="ECO:0007669"/>
    <property type="project" value="InterPro"/>
</dbReference>
<evidence type="ECO:0000256" key="8">
    <source>
        <dbReference type="SAM" id="SignalP"/>
    </source>
</evidence>
<dbReference type="AlphaFoldDB" id="A0A1Q8ZZ11"/>
<evidence type="ECO:0000256" key="4">
    <source>
        <dbReference type="ARBA" id="ARBA00022723"/>
    </source>
</evidence>
<evidence type="ECO:0000313" key="11">
    <source>
        <dbReference type="EMBL" id="OLP47573.1"/>
    </source>
</evidence>
<feature type="region of interest" description="Disordered" evidence="7">
    <location>
        <begin position="29"/>
        <end position="48"/>
    </location>
</feature>
<dbReference type="EMBL" id="JACIED010000002">
    <property type="protein sequence ID" value="MBB4007476.1"/>
    <property type="molecule type" value="Genomic_DNA"/>
</dbReference>
<proteinExistence type="inferred from homology"/>
<dbReference type="InterPro" id="IPR050248">
    <property type="entry name" value="Polysacc_deacetylase_ArnD"/>
</dbReference>
<organism evidence="11 12">
    <name type="scientific">Allorhizobium taibaishanense</name>
    <dbReference type="NCBI Taxonomy" id="887144"/>
    <lineage>
        <taxon>Bacteria</taxon>
        <taxon>Pseudomonadati</taxon>
        <taxon>Pseudomonadota</taxon>
        <taxon>Alphaproteobacteria</taxon>
        <taxon>Hyphomicrobiales</taxon>
        <taxon>Rhizobiaceae</taxon>
        <taxon>Rhizobium/Agrobacterium group</taxon>
        <taxon>Allorhizobium</taxon>
    </lineage>
</organism>
<reference evidence="10 13" key="2">
    <citation type="submission" date="2020-08" db="EMBL/GenBank/DDBJ databases">
        <title>Genomic Encyclopedia of Type Strains, Phase IV (KMG-IV): sequencing the most valuable type-strain genomes for metagenomic binning, comparative biology and taxonomic classification.</title>
        <authorList>
            <person name="Goeker M."/>
        </authorList>
    </citation>
    <scope>NUCLEOTIDE SEQUENCE [LARGE SCALE GENOMIC DNA]</scope>
    <source>
        <strain evidence="10 13">DSM 100021</strain>
    </source>
</reference>
<dbReference type="SUPFAM" id="SSF88713">
    <property type="entry name" value="Glycoside hydrolase/deacetylase"/>
    <property type="match status" value="1"/>
</dbReference>
<evidence type="ECO:0000313" key="13">
    <source>
        <dbReference type="Proteomes" id="UP000544107"/>
    </source>
</evidence>
<evidence type="ECO:0000256" key="1">
    <source>
        <dbReference type="ARBA" id="ARBA00003236"/>
    </source>
</evidence>
<dbReference type="STRING" id="887144.BJF91_03990"/>
<evidence type="ECO:0000256" key="6">
    <source>
        <dbReference type="ARBA" id="ARBA00032976"/>
    </source>
</evidence>
<dbReference type="InterPro" id="IPR002509">
    <property type="entry name" value="NODB_dom"/>
</dbReference>
<evidence type="ECO:0000256" key="7">
    <source>
        <dbReference type="SAM" id="MobiDB-lite"/>
    </source>
</evidence>
<evidence type="ECO:0000256" key="5">
    <source>
        <dbReference type="ARBA" id="ARBA00022801"/>
    </source>
</evidence>
<dbReference type="InterPro" id="IPR011330">
    <property type="entry name" value="Glyco_hydro/deAcase_b/a-brl"/>
</dbReference>
<sequence length="277" mass="30421">MMLRLLASISLALGLTGCAGNQLATSPSMKTSFAPVTTRPAPLKADDPVAMEPQKWSGKTGHLAGRTLTVSSIGDIKLAPKEVVLTFDDGPALTKTETILDTLDHYNVKATFMMVGEMAKAHPEIAQEVLRRGHSIGSHTFRHPNLKAMAFDQAMNEIMRGEKAVKDAAEVETVGFFRFPYLADTHRLRTALAARGTVVLDVDIDTKDYFKDRPDAVLDRTMAAFAVHHGGIVLMHDIHGRTVTMLPRLLNRLDSEGYKVVTLRYSTTPPQLMASRR</sequence>
<comment type="caution">
    <text evidence="11">The sequence shown here is derived from an EMBL/GenBank/DDBJ whole genome shotgun (WGS) entry which is preliminary data.</text>
</comment>
<evidence type="ECO:0000256" key="2">
    <source>
        <dbReference type="ARBA" id="ARBA00010973"/>
    </source>
</evidence>
<gene>
    <name evidence="11" type="ORF">BJF91_03990</name>
    <name evidence="10" type="ORF">GGQ71_001739</name>
</gene>
<feature type="signal peptide" evidence="8">
    <location>
        <begin position="1"/>
        <end position="24"/>
    </location>
</feature>
<comment type="similarity">
    <text evidence="2">Belongs to the polysaccharide deacetylase family.</text>
</comment>
<evidence type="ECO:0000256" key="3">
    <source>
        <dbReference type="ARBA" id="ARBA00020071"/>
    </source>
</evidence>
<dbReference type="PANTHER" id="PTHR10587">
    <property type="entry name" value="GLYCOSYL TRANSFERASE-RELATED"/>
    <property type="match status" value="1"/>
</dbReference>
<dbReference type="EMBL" id="MKIN01000027">
    <property type="protein sequence ID" value="OLP47573.1"/>
    <property type="molecule type" value="Genomic_DNA"/>
</dbReference>
<dbReference type="RefSeq" id="WP_075616751.1">
    <property type="nucleotide sequence ID" value="NZ_JACIED010000002.1"/>
</dbReference>
<dbReference type="PROSITE" id="PS51257">
    <property type="entry name" value="PROKAR_LIPOPROTEIN"/>
    <property type="match status" value="1"/>
</dbReference>
<reference evidence="11 12" key="1">
    <citation type="submission" date="2016-09" db="EMBL/GenBank/DDBJ databases">
        <title>Rhizobium oryziradicis sp. nov., isolated from the root of rice.</title>
        <authorList>
            <person name="Zhao J."/>
            <person name="Zhang X."/>
        </authorList>
    </citation>
    <scope>NUCLEOTIDE SEQUENCE [LARGE SCALE GENOMIC DNA]</scope>
    <source>
        <strain evidence="11 12">14971</strain>
    </source>
</reference>